<protein>
    <submittedName>
        <fullName evidence="2">Uncharacterized protein</fullName>
    </submittedName>
</protein>
<feature type="transmembrane region" description="Helical" evidence="1">
    <location>
        <begin position="12"/>
        <end position="31"/>
    </location>
</feature>
<feature type="transmembrane region" description="Helical" evidence="1">
    <location>
        <begin position="277"/>
        <end position="295"/>
    </location>
</feature>
<name>A0A2P6V606_9CHLO</name>
<evidence type="ECO:0000256" key="1">
    <source>
        <dbReference type="SAM" id="Phobius"/>
    </source>
</evidence>
<keyword evidence="3" id="KW-1185">Reference proteome</keyword>
<feature type="transmembrane region" description="Helical" evidence="1">
    <location>
        <begin position="109"/>
        <end position="134"/>
    </location>
</feature>
<keyword evidence="1" id="KW-0472">Membrane</keyword>
<comment type="caution">
    <text evidence="2">The sequence shown here is derived from an EMBL/GenBank/DDBJ whole genome shotgun (WGS) entry which is preliminary data.</text>
</comment>
<reference evidence="2 3" key="1">
    <citation type="journal article" date="2018" name="Plant J.">
        <title>Genome sequences of Chlorella sorokiniana UTEX 1602 and Micractinium conductrix SAG 241.80: implications to maltose excretion by a green alga.</title>
        <authorList>
            <person name="Arriola M.B."/>
            <person name="Velmurugan N."/>
            <person name="Zhang Y."/>
            <person name="Plunkett M.H."/>
            <person name="Hondzo H."/>
            <person name="Barney B.M."/>
        </authorList>
    </citation>
    <scope>NUCLEOTIDE SEQUENCE [LARGE SCALE GENOMIC DNA]</scope>
    <source>
        <strain evidence="2 3">SAG 241.80</strain>
    </source>
</reference>
<sequence>MRGLLEQKAVSTDRAVLFLIVGFNVAALAKLQLKSNTLIGAFNGSLAGALLVASIWRPTLYSRCRLLPIVLLRLAVCALPLVADTVGPFGRGCSLPVRLPAGAAVAWQLGRGLLMLCVGLTWTVGLFTATFLLLPPLDHVAVSSVSLTALLLHNRTVCERFLEQHPSNGAVVDALDVALRALVVSTAPVAQAEMGVLGGRVGRQVACQAGAAAIQVSLGVVLPTMLAWQLQCRMAASIAEHADATHNAELSAQVRRSKHVKLCAALSHATQGQASKVLLTGGCMLLTYVAALLVLA</sequence>
<gene>
    <name evidence="2" type="ORF">C2E20_7034</name>
</gene>
<dbReference type="EMBL" id="LHPF02000026">
    <property type="protein sequence ID" value="PSC69525.1"/>
    <property type="molecule type" value="Genomic_DNA"/>
</dbReference>
<dbReference type="AlphaFoldDB" id="A0A2P6V606"/>
<evidence type="ECO:0000313" key="2">
    <source>
        <dbReference type="EMBL" id="PSC69525.1"/>
    </source>
</evidence>
<organism evidence="2 3">
    <name type="scientific">Micractinium conductrix</name>
    <dbReference type="NCBI Taxonomy" id="554055"/>
    <lineage>
        <taxon>Eukaryota</taxon>
        <taxon>Viridiplantae</taxon>
        <taxon>Chlorophyta</taxon>
        <taxon>core chlorophytes</taxon>
        <taxon>Trebouxiophyceae</taxon>
        <taxon>Chlorellales</taxon>
        <taxon>Chlorellaceae</taxon>
        <taxon>Chlorella clade</taxon>
        <taxon>Micractinium</taxon>
    </lineage>
</organism>
<feature type="transmembrane region" description="Helical" evidence="1">
    <location>
        <begin position="37"/>
        <end position="56"/>
    </location>
</feature>
<dbReference type="OrthoDB" id="511478at2759"/>
<keyword evidence="1" id="KW-1133">Transmembrane helix</keyword>
<keyword evidence="1" id="KW-0812">Transmembrane</keyword>
<proteinExistence type="predicted"/>
<evidence type="ECO:0000313" key="3">
    <source>
        <dbReference type="Proteomes" id="UP000239649"/>
    </source>
</evidence>
<dbReference type="Proteomes" id="UP000239649">
    <property type="component" value="Unassembled WGS sequence"/>
</dbReference>
<accession>A0A2P6V606</accession>